<feature type="transmembrane region" description="Helical" evidence="1">
    <location>
        <begin position="115"/>
        <end position="134"/>
    </location>
</feature>
<name>A0A447IM97_9RHOB</name>
<gene>
    <name evidence="3" type="ORF">PARHAE_01821</name>
</gene>
<dbReference type="EMBL" id="UZWE01000029">
    <property type="protein sequence ID" value="VDS08637.1"/>
    <property type="molecule type" value="Genomic_DNA"/>
</dbReference>
<keyword evidence="1" id="KW-0472">Membrane</keyword>
<organism evidence="3 4">
    <name type="scientific">Paracoccus haematequi</name>
    <dbReference type="NCBI Taxonomy" id="2491866"/>
    <lineage>
        <taxon>Bacteria</taxon>
        <taxon>Pseudomonadati</taxon>
        <taxon>Pseudomonadota</taxon>
        <taxon>Alphaproteobacteria</taxon>
        <taxon>Rhodobacterales</taxon>
        <taxon>Paracoccaceae</taxon>
        <taxon>Paracoccus</taxon>
    </lineage>
</organism>
<feature type="transmembrane region" description="Helical" evidence="1">
    <location>
        <begin position="84"/>
        <end position="103"/>
    </location>
</feature>
<feature type="domain" description="DUF2231" evidence="2">
    <location>
        <begin position="14"/>
        <end position="133"/>
    </location>
</feature>
<evidence type="ECO:0000313" key="4">
    <source>
        <dbReference type="Proteomes" id="UP000270743"/>
    </source>
</evidence>
<dbReference type="InterPro" id="IPR016923">
    <property type="entry name" value="UCP029509"/>
</dbReference>
<sequence>MVALSAPVPLRPIHPLHAILLSFPFPLFLGTLASDIAYARSFQIQWANFAQWLNAGGLLVGAFVLLWALIGLFRRRARGNRRPVVYFVLVLAMWAAGLVNALVHAKDAFAVMPEGLWLSALAAILALAASWLGFGGVRRADGTGGWT</sequence>
<reference evidence="3 4" key="1">
    <citation type="submission" date="2018-12" db="EMBL/GenBank/DDBJ databases">
        <authorList>
            <person name="Criscuolo A."/>
        </authorList>
    </citation>
    <scope>NUCLEOTIDE SEQUENCE [LARGE SCALE GENOMIC DNA]</scope>
    <source>
        <strain evidence="3">ACIP1116241</strain>
    </source>
</reference>
<dbReference type="RefSeq" id="WP_126154307.1">
    <property type="nucleotide sequence ID" value="NZ_UZWE01000029.1"/>
</dbReference>
<feature type="transmembrane region" description="Helical" evidence="1">
    <location>
        <begin position="49"/>
        <end position="72"/>
    </location>
</feature>
<keyword evidence="4" id="KW-1185">Reference proteome</keyword>
<evidence type="ECO:0000256" key="1">
    <source>
        <dbReference type="SAM" id="Phobius"/>
    </source>
</evidence>
<protein>
    <recommendedName>
        <fullName evidence="2">DUF2231 domain-containing protein</fullName>
    </recommendedName>
</protein>
<accession>A0A447IM97</accession>
<dbReference type="InterPro" id="IPR019251">
    <property type="entry name" value="DUF2231_TM"/>
</dbReference>
<dbReference type="OrthoDB" id="2873672at2"/>
<evidence type="ECO:0000313" key="3">
    <source>
        <dbReference type="EMBL" id="VDS08637.1"/>
    </source>
</evidence>
<keyword evidence="1" id="KW-1133">Transmembrane helix</keyword>
<dbReference type="Pfam" id="PF09990">
    <property type="entry name" value="DUF2231"/>
    <property type="match status" value="1"/>
</dbReference>
<dbReference type="PIRSF" id="PIRSF029509">
    <property type="entry name" value="UCP029509"/>
    <property type="match status" value="1"/>
</dbReference>
<proteinExistence type="predicted"/>
<keyword evidence="1" id="KW-0812">Transmembrane</keyword>
<dbReference type="Proteomes" id="UP000270743">
    <property type="component" value="Unassembled WGS sequence"/>
</dbReference>
<evidence type="ECO:0000259" key="2">
    <source>
        <dbReference type="Pfam" id="PF09990"/>
    </source>
</evidence>
<dbReference type="AlphaFoldDB" id="A0A447IM97"/>